<accession>A0AAV7F760</accession>
<comment type="caution">
    <text evidence="1">The sequence shown here is derived from an EMBL/GenBank/DDBJ whole genome shotgun (WGS) entry which is preliminary data.</text>
</comment>
<proteinExistence type="predicted"/>
<reference evidence="1 2" key="1">
    <citation type="submission" date="2021-07" db="EMBL/GenBank/DDBJ databases">
        <title>The Aristolochia fimbriata genome: insights into angiosperm evolution, floral development and chemical biosynthesis.</title>
        <authorList>
            <person name="Jiao Y."/>
        </authorList>
    </citation>
    <scope>NUCLEOTIDE SEQUENCE [LARGE SCALE GENOMIC DNA]</scope>
    <source>
        <strain evidence="1">IBCAS-2021</strain>
        <tissue evidence="1">Leaf</tissue>
    </source>
</reference>
<protein>
    <submittedName>
        <fullName evidence="1">Uncharacterized protein</fullName>
    </submittedName>
</protein>
<organism evidence="1 2">
    <name type="scientific">Aristolochia fimbriata</name>
    <name type="common">White veined hardy Dutchman's pipe vine</name>
    <dbReference type="NCBI Taxonomy" id="158543"/>
    <lineage>
        <taxon>Eukaryota</taxon>
        <taxon>Viridiplantae</taxon>
        <taxon>Streptophyta</taxon>
        <taxon>Embryophyta</taxon>
        <taxon>Tracheophyta</taxon>
        <taxon>Spermatophyta</taxon>
        <taxon>Magnoliopsida</taxon>
        <taxon>Magnoliidae</taxon>
        <taxon>Piperales</taxon>
        <taxon>Aristolochiaceae</taxon>
        <taxon>Aristolochia</taxon>
    </lineage>
</organism>
<dbReference type="EMBL" id="JAINDJ010000002">
    <property type="protein sequence ID" value="KAG9457025.1"/>
    <property type="molecule type" value="Genomic_DNA"/>
</dbReference>
<sequence>MGPSAEEVVHDIVIVGLANFSRSLQRRDIMQAFADRLQPDTIRLSSRVVSIDQDPKTSHYTFSNNATEAPSVPRF</sequence>
<gene>
    <name evidence="1" type="ORF">H6P81_001533</name>
</gene>
<dbReference type="AlphaFoldDB" id="A0AAV7F760"/>
<evidence type="ECO:0000313" key="1">
    <source>
        <dbReference type="EMBL" id="KAG9457025.1"/>
    </source>
</evidence>
<name>A0AAV7F760_ARIFI</name>
<evidence type="ECO:0000313" key="2">
    <source>
        <dbReference type="Proteomes" id="UP000825729"/>
    </source>
</evidence>
<dbReference type="Proteomes" id="UP000825729">
    <property type="component" value="Unassembled WGS sequence"/>
</dbReference>
<keyword evidence="2" id="KW-1185">Reference proteome</keyword>